<dbReference type="OrthoDB" id="432234at2759"/>
<evidence type="ECO:0000313" key="1">
    <source>
        <dbReference type="EMBL" id="RIA96798.1"/>
    </source>
</evidence>
<proteinExistence type="predicted"/>
<evidence type="ECO:0008006" key="3">
    <source>
        <dbReference type="Google" id="ProtNLM"/>
    </source>
</evidence>
<dbReference type="Proteomes" id="UP000265703">
    <property type="component" value="Unassembled WGS sequence"/>
</dbReference>
<organism evidence="1 2">
    <name type="scientific">Glomus cerebriforme</name>
    <dbReference type="NCBI Taxonomy" id="658196"/>
    <lineage>
        <taxon>Eukaryota</taxon>
        <taxon>Fungi</taxon>
        <taxon>Fungi incertae sedis</taxon>
        <taxon>Mucoromycota</taxon>
        <taxon>Glomeromycotina</taxon>
        <taxon>Glomeromycetes</taxon>
        <taxon>Glomerales</taxon>
        <taxon>Glomeraceae</taxon>
        <taxon>Glomus</taxon>
    </lineage>
</organism>
<comment type="caution">
    <text evidence="1">The sequence shown here is derived from an EMBL/GenBank/DDBJ whole genome shotgun (WGS) entry which is preliminary data.</text>
</comment>
<dbReference type="AlphaFoldDB" id="A0A397TF87"/>
<name>A0A397TF87_9GLOM</name>
<dbReference type="EMBL" id="QKYT01000038">
    <property type="protein sequence ID" value="RIA96798.1"/>
    <property type="molecule type" value="Genomic_DNA"/>
</dbReference>
<accession>A0A397TF87</accession>
<feature type="non-terminal residue" evidence="1">
    <location>
        <position position="1"/>
    </location>
</feature>
<gene>
    <name evidence="1" type="ORF">C1645_814832</name>
</gene>
<dbReference type="STRING" id="658196.A0A397TF87"/>
<protein>
    <recommendedName>
        <fullName evidence="3">Helitron helicase-like domain-containing protein</fullName>
    </recommendedName>
</protein>
<reference evidence="1 2" key="1">
    <citation type="submission" date="2018-06" db="EMBL/GenBank/DDBJ databases">
        <title>Comparative genomics reveals the genomic features of Rhizophagus irregularis, R. cerebriforme, R. diaphanum and Gigaspora rosea, and their symbiotic lifestyle signature.</title>
        <authorList>
            <person name="Morin E."/>
            <person name="San Clemente H."/>
            <person name="Chen E.C.H."/>
            <person name="De La Providencia I."/>
            <person name="Hainaut M."/>
            <person name="Kuo A."/>
            <person name="Kohler A."/>
            <person name="Murat C."/>
            <person name="Tang N."/>
            <person name="Roy S."/>
            <person name="Loubradou J."/>
            <person name="Henrissat B."/>
            <person name="Grigoriev I.V."/>
            <person name="Corradi N."/>
            <person name="Roux C."/>
            <person name="Martin F.M."/>
        </authorList>
    </citation>
    <scope>NUCLEOTIDE SEQUENCE [LARGE SCALE GENOMIC DNA]</scope>
    <source>
        <strain evidence="1 2">DAOM 227022</strain>
    </source>
</reference>
<keyword evidence="2" id="KW-1185">Reference proteome</keyword>
<evidence type="ECO:0000313" key="2">
    <source>
        <dbReference type="Proteomes" id="UP000265703"/>
    </source>
</evidence>
<sequence>PLHTYLHYHHRLESIRNKLWKNPKLSKWGKWIHYWERDEFQNCDAIHTHGVLWLVKSTEELINLNIIRADVPNPERTKPEDQWVVPYHAPTLLLWQAHCCFMYVTSKFFAHYITKYITKPEPIGAFDLEEHDAYHQSQLNLFI</sequence>